<name>A0A6A3BCF1_HIBSY</name>
<dbReference type="EMBL" id="VEPZ02000872">
    <property type="protein sequence ID" value="KAE8714233.1"/>
    <property type="molecule type" value="Genomic_DNA"/>
</dbReference>
<feature type="domain" description="Jacalin-type lectin" evidence="3">
    <location>
        <begin position="6"/>
        <end position="147"/>
    </location>
</feature>
<reference evidence="4" key="1">
    <citation type="submission" date="2019-09" db="EMBL/GenBank/DDBJ databases">
        <title>Draft genome information of white flower Hibiscus syriacus.</title>
        <authorList>
            <person name="Kim Y.-M."/>
        </authorList>
    </citation>
    <scope>NUCLEOTIDE SEQUENCE [LARGE SCALE GENOMIC DNA]</scope>
    <source>
        <strain evidence="4">YM2019G1</strain>
    </source>
</reference>
<keyword evidence="5" id="KW-1185">Reference proteome</keyword>
<dbReference type="InterPro" id="IPR036404">
    <property type="entry name" value="Jacalin-like_lectin_dom_sf"/>
</dbReference>
<dbReference type="Pfam" id="PF01419">
    <property type="entry name" value="Jacalin"/>
    <property type="match status" value="1"/>
</dbReference>
<comment type="caution">
    <text evidence="4">The sequence shown here is derived from an EMBL/GenBank/DDBJ whole genome shotgun (WGS) entry which is preliminary data.</text>
</comment>
<protein>
    <recommendedName>
        <fullName evidence="3">Jacalin-type lectin domain-containing protein</fullName>
    </recommendedName>
</protein>
<dbReference type="PANTHER" id="PTHR47293:SF70">
    <property type="entry name" value="JACALIN-RELATED LECTIN 24-RELATED"/>
    <property type="match status" value="1"/>
</dbReference>
<comment type="similarity">
    <text evidence="1">Belongs to the jacalin lectin family.</text>
</comment>
<evidence type="ECO:0000256" key="2">
    <source>
        <dbReference type="ARBA" id="ARBA00022734"/>
    </source>
</evidence>
<dbReference type="SMART" id="SM00915">
    <property type="entry name" value="Jacalin"/>
    <property type="match status" value="1"/>
</dbReference>
<evidence type="ECO:0000313" key="5">
    <source>
        <dbReference type="Proteomes" id="UP000436088"/>
    </source>
</evidence>
<evidence type="ECO:0000256" key="1">
    <source>
        <dbReference type="ARBA" id="ARBA00006568"/>
    </source>
</evidence>
<dbReference type="Proteomes" id="UP000436088">
    <property type="component" value="Unassembled WGS sequence"/>
</dbReference>
<dbReference type="PANTHER" id="PTHR47293">
    <property type="entry name" value="JACALIN-RELATED LECTIN 3"/>
    <property type="match status" value="1"/>
</dbReference>
<gene>
    <name evidence="4" type="ORF">F3Y22_tig00110198pilonHSYRG00046</name>
</gene>
<sequence>MSFPEMIKVGPVGNDRSGGEWDEKGNDRIIEIYISYCSYYIASLQFKYVNPQGMQVLSRLHGISNGSHFNVVKLNSSEYLTGVKGKCCFHIESLTFITNAREFGPFGAVNTRSREFNFQFGLNRRFGGFFGHTKNGCLTSIGAYLKTRDE</sequence>
<dbReference type="SUPFAM" id="SSF51101">
    <property type="entry name" value="Mannose-binding lectins"/>
    <property type="match status" value="1"/>
</dbReference>
<keyword evidence="2" id="KW-0430">Lectin</keyword>
<dbReference type="OrthoDB" id="581739at2759"/>
<accession>A0A6A3BCF1</accession>
<evidence type="ECO:0000259" key="3">
    <source>
        <dbReference type="PROSITE" id="PS51752"/>
    </source>
</evidence>
<evidence type="ECO:0000313" key="4">
    <source>
        <dbReference type="EMBL" id="KAE8714233.1"/>
    </source>
</evidence>
<organism evidence="4 5">
    <name type="scientific">Hibiscus syriacus</name>
    <name type="common">Rose of Sharon</name>
    <dbReference type="NCBI Taxonomy" id="106335"/>
    <lineage>
        <taxon>Eukaryota</taxon>
        <taxon>Viridiplantae</taxon>
        <taxon>Streptophyta</taxon>
        <taxon>Embryophyta</taxon>
        <taxon>Tracheophyta</taxon>
        <taxon>Spermatophyta</taxon>
        <taxon>Magnoliopsida</taxon>
        <taxon>eudicotyledons</taxon>
        <taxon>Gunneridae</taxon>
        <taxon>Pentapetalae</taxon>
        <taxon>rosids</taxon>
        <taxon>malvids</taxon>
        <taxon>Malvales</taxon>
        <taxon>Malvaceae</taxon>
        <taxon>Malvoideae</taxon>
        <taxon>Hibiscus</taxon>
    </lineage>
</organism>
<dbReference type="GO" id="GO:0030246">
    <property type="term" value="F:carbohydrate binding"/>
    <property type="evidence" value="ECO:0007669"/>
    <property type="project" value="UniProtKB-KW"/>
</dbReference>
<dbReference type="AlphaFoldDB" id="A0A6A3BCF1"/>
<dbReference type="PROSITE" id="PS51752">
    <property type="entry name" value="JACALIN_LECTIN"/>
    <property type="match status" value="1"/>
</dbReference>
<dbReference type="InterPro" id="IPR001229">
    <property type="entry name" value="Jacalin-like_lectin_dom"/>
</dbReference>
<proteinExistence type="inferred from homology"/>
<dbReference type="Gene3D" id="2.100.10.30">
    <property type="entry name" value="Jacalin-like lectin domain"/>
    <property type="match status" value="1"/>
</dbReference>